<comment type="caution">
    <text evidence="2">The sequence shown here is derived from an EMBL/GenBank/DDBJ whole genome shotgun (WGS) entry which is preliminary data.</text>
</comment>
<dbReference type="AlphaFoldDB" id="A0A9R1UXU4"/>
<feature type="compositionally biased region" description="Polar residues" evidence="1">
    <location>
        <begin position="150"/>
        <end position="166"/>
    </location>
</feature>
<sequence>MLITDPVHKKSTPIELGSMAQNIQSPFTETSPVIQDIPSPILEPITVDQDFQCPIVEEEVIPSEGAQALGCSFEILELDISKGKCKLPESELVDVVLLSNKVFDLEQSSVEKDLIIGNGLTTLLFDLKQYLFQKLGDEFQPLSAEGENIIDSSSGPTNPASPSSSERATRPAPDANLDTFLSSGPASAQ</sequence>
<protein>
    <submittedName>
        <fullName evidence="2">Uncharacterized protein</fullName>
    </submittedName>
</protein>
<reference evidence="2 3" key="1">
    <citation type="journal article" date="2017" name="Nat. Commun.">
        <title>Genome assembly with in vitro proximity ligation data and whole-genome triplication in lettuce.</title>
        <authorList>
            <person name="Reyes-Chin-Wo S."/>
            <person name="Wang Z."/>
            <person name="Yang X."/>
            <person name="Kozik A."/>
            <person name="Arikit S."/>
            <person name="Song C."/>
            <person name="Xia L."/>
            <person name="Froenicke L."/>
            <person name="Lavelle D.O."/>
            <person name="Truco M.J."/>
            <person name="Xia R."/>
            <person name="Zhu S."/>
            <person name="Xu C."/>
            <person name="Xu H."/>
            <person name="Xu X."/>
            <person name="Cox K."/>
            <person name="Korf I."/>
            <person name="Meyers B.C."/>
            <person name="Michelmore R.W."/>
        </authorList>
    </citation>
    <scope>NUCLEOTIDE SEQUENCE [LARGE SCALE GENOMIC DNA]</scope>
    <source>
        <strain evidence="3">cv. Salinas</strain>
        <tissue evidence="2">Seedlings</tissue>
    </source>
</reference>
<feature type="region of interest" description="Disordered" evidence="1">
    <location>
        <begin position="145"/>
        <end position="189"/>
    </location>
</feature>
<gene>
    <name evidence="2" type="ORF">LSAT_V11C700352750</name>
</gene>
<evidence type="ECO:0000313" key="3">
    <source>
        <dbReference type="Proteomes" id="UP000235145"/>
    </source>
</evidence>
<dbReference type="Proteomes" id="UP000235145">
    <property type="component" value="Unassembled WGS sequence"/>
</dbReference>
<keyword evidence="3" id="KW-1185">Reference proteome</keyword>
<dbReference type="EMBL" id="NBSK02000007">
    <property type="protein sequence ID" value="KAJ0195538.1"/>
    <property type="molecule type" value="Genomic_DNA"/>
</dbReference>
<evidence type="ECO:0000313" key="2">
    <source>
        <dbReference type="EMBL" id="KAJ0195538.1"/>
    </source>
</evidence>
<proteinExistence type="predicted"/>
<evidence type="ECO:0000256" key="1">
    <source>
        <dbReference type="SAM" id="MobiDB-lite"/>
    </source>
</evidence>
<organism evidence="2 3">
    <name type="scientific">Lactuca sativa</name>
    <name type="common">Garden lettuce</name>
    <dbReference type="NCBI Taxonomy" id="4236"/>
    <lineage>
        <taxon>Eukaryota</taxon>
        <taxon>Viridiplantae</taxon>
        <taxon>Streptophyta</taxon>
        <taxon>Embryophyta</taxon>
        <taxon>Tracheophyta</taxon>
        <taxon>Spermatophyta</taxon>
        <taxon>Magnoliopsida</taxon>
        <taxon>eudicotyledons</taxon>
        <taxon>Gunneridae</taxon>
        <taxon>Pentapetalae</taxon>
        <taxon>asterids</taxon>
        <taxon>campanulids</taxon>
        <taxon>Asterales</taxon>
        <taxon>Asteraceae</taxon>
        <taxon>Cichorioideae</taxon>
        <taxon>Cichorieae</taxon>
        <taxon>Lactucinae</taxon>
        <taxon>Lactuca</taxon>
    </lineage>
</organism>
<feature type="compositionally biased region" description="Polar residues" evidence="1">
    <location>
        <begin position="179"/>
        <end position="189"/>
    </location>
</feature>
<name>A0A9R1UXU4_LACSA</name>
<accession>A0A9R1UXU4</accession>